<dbReference type="AlphaFoldDB" id="A0A420XHZ7"/>
<organism evidence="1 2">
    <name type="scientific">Otariodibacter oris</name>
    <dbReference type="NCBI Taxonomy" id="1032623"/>
    <lineage>
        <taxon>Bacteria</taxon>
        <taxon>Pseudomonadati</taxon>
        <taxon>Pseudomonadota</taxon>
        <taxon>Gammaproteobacteria</taxon>
        <taxon>Pasteurellales</taxon>
        <taxon>Pasteurellaceae</taxon>
        <taxon>Otariodibacter</taxon>
    </lineage>
</organism>
<sequence length="138" mass="15605">MKPILLILIPLVIASCSQSSNLSSNLYDGYWAMSPVDNLYRSVKFNKNGTVDIYDYNCNESDKSYTLNAIENYSLTKINNTNFYLSEDNQSPFAKFSISSLTSNTLRAKQIFINDEIIPSINLKYTRSATAKPICVFN</sequence>
<gene>
    <name evidence="1" type="ORF">DES31_0276</name>
</gene>
<dbReference type="PROSITE" id="PS51257">
    <property type="entry name" value="PROKAR_LIPOPROTEIN"/>
    <property type="match status" value="1"/>
</dbReference>
<evidence type="ECO:0008006" key="3">
    <source>
        <dbReference type="Google" id="ProtNLM"/>
    </source>
</evidence>
<keyword evidence="2" id="KW-1185">Reference proteome</keyword>
<comment type="caution">
    <text evidence="1">The sequence shown here is derived from an EMBL/GenBank/DDBJ whole genome shotgun (WGS) entry which is preliminary data.</text>
</comment>
<protein>
    <recommendedName>
        <fullName evidence="3">Lipoprotein</fullName>
    </recommendedName>
</protein>
<dbReference type="Proteomes" id="UP000280099">
    <property type="component" value="Unassembled WGS sequence"/>
</dbReference>
<evidence type="ECO:0000313" key="1">
    <source>
        <dbReference type="EMBL" id="RKR76965.1"/>
    </source>
</evidence>
<dbReference type="RefSeq" id="WP_121121247.1">
    <property type="nucleotide sequence ID" value="NZ_CP016604.1"/>
</dbReference>
<reference evidence="1 2" key="1">
    <citation type="submission" date="2018-10" db="EMBL/GenBank/DDBJ databases">
        <title>Genomic Encyclopedia of Type Strains, Phase IV (KMG-IV): sequencing the most valuable type-strain genomes for metagenomic binning, comparative biology and taxonomic classification.</title>
        <authorList>
            <person name="Goeker M."/>
        </authorList>
    </citation>
    <scope>NUCLEOTIDE SEQUENCE [LARGE SCALE GENOMIC DNA]</scope>
    <source>
        <strain evidence="1 2">DSM 23800</strain>
    </source>
</reference>
<dbReference type="OrthoDB" id="5683517at2"/>
<proteinExistence type="predicted"/>
<name>A0A420XHZ7_9PAST</name>
<evidence type="ECO:0000313" key="2">
    <source>
        <dbReference type="Proteomes" id="UP000280099"/>
    </source>
</evidence>
<dbReference type="EMBL" id="RBJC01000004">
    <property type="protein sequence ID" value="RKR76965.1"/>
    <property type="molecule type" value="Genomic_DNA"/>
</dbReference>
<accession>A0A420XHZ7</accession>